<evidence type="ECO:0000256" key="3">
    <source>
        <dbReference type="ARBA" id="ARBA00022692"/>
    </source>
</evidence>
<dbReference type="Pfam" id="PF02687">
    <property type="entry name" value="FtsX"/>
    <property type="match status" value="1"/>
</dbReference>
<feature type="transmembrane region" description="Helical" evidence="6">
    <location>
        <begin position="114"/>
        <end position="133"/>
    </location>
</feature>
<gene>
    <name evidence="8" type="ORF">I6N95_01655</name>
</gene>
<evidence type="ECO:0000256" key="1">
    <source>
        <dbReference type="ARBA" id="ARBA00004651"/>
    </source>
</evidence>
<evidence type="ECO:0000259" key="7">
    <source>
        <dbReference type="Pfam" id="PF02687"/>
    </source>
</evidence>
<dbReference type="InterPro" id="IPR003838">
    <property type="entry name" value="ABC3_permease_C"/>
</dbReference>
<evidence type="ECO:0000256" key="4">
    <source>
        <dbReference type="ARBA" id="ARBA00022989"/>
    </source>
</evidence>
<accession>A0A940STH8</accession>
<keyword evidence="3 6" id="KW-0812">Transmembrane</keyword>
<dbReference type="EMBL" id="JAEEGA010000001">
    <property type="protein sequence ID" value="MBP1039704.1"/>
    <property type="molecule type" value="Genomic_DNA"/>
</dbReference>
<evidence type="ECO:0000256" key="6">
    <source>
        <dbReference type="SAM" id="Phobius"/>
    </source>
</evidence>
<feature type="transmembrane region" description="Helical" evidence="6">
    <location>
        <begin position="77"/>
        <end position="102"/>
    </location>
</feature>
<dbReference type="GO" id="GO:0005886">
    <property type="term" value="C:plasma membrane"/>
    <property type="evidence" value="ECO:0007669"/>
    <property type="project" value="UniProtKB-SubCell"/>
</dbReference>
<dbReference type="RefSeq" id="WP_209524596.1">
    <property type="nucleotide sequence ID" value="NZ_JAEEGA010000001.1"/>
</dbReference>
<protein>
    <submittedName>
        <fullName evidence="8">FtsX-like permease family protein</fullName>
    </submittedName>
</protein>
<keyword evidence="2" id="KW-1003">Cell membrane</keyword>
<dbReference type="AlphaFoldDB" id="A0A940STH8"/>
<proteinExistence type="predicted"/>
<dbReference type="Proteomes" id="UP000674938">
    <property type="component" value="Unassembled WGS sequence"/>
</dbReference>
<sequence>MYDGQMMGSSLDQLISLLAGIEVGIVLFLAGLLLFGFFFFVTGLRRQLILQQEERKIKRFLGSSINQLTGEFFWEHLLPVVVGGIVGLAGGLLLLVGIYLVVTRGYRESWPTSWVPYVTINGTIILGASLLFFRQYRKIRKLIVRKII</sequence>
<feature type="domain" description="ABC3 transporter permease C-terminal" evidence="7">
    <location>
        <begin position="27"/>
        <end position="141"/>
    </location>
</feature>
<name>A0A940STH8_9ENTE</name>
<comment type="caution">
    <text evidence="8">The sequence shown here is derived from an EMBL/GenBank/DDBJ whole genome shotgun (WGS) entry which is preliminary data.</text>
</comment>
<organism evidence="8 9">
    <name type="scientific">Vagococcus allomyrinae</name>
    <dbReference type="NCBI Taxonomy" id="2794353"/>
    <lineage>
        <taxon>Bacteria</taxon>
        <taxon>Bacillati</taxon>
        <taxon>Bacillota</taxon>
        <taxon>Bacilli</taxon>
        <taxon>Lactobacillales</taxon>
        <taxon>Enterococcaceae</taxon>
        <taxon>Vagococcus</taxon>
    </lineage>
</organism>
<evidence type="ECO:0000313" key="8">
    <source>
        <dbReference type="EMBL" id="MBP1039704.1"/>
    </source>
</evidence>
<evidence type="ECO:0000256" key="2">
    <source>
        <dbReference type="ARBA" id="ARBA00022475"/>
    </source>
</evidence>
<keyword evidence="5 6" id="KW-0472">Membrane</keyword>
<comment type="subcellular location">
    <subcellularLocation>
        <location evidence="1">Cell membrane</location>
        <topology evidence="1">Multi-pass membrane protein</topology>
    </subcellularLocation>
</comment>
<evidence type="ECO:0000313" key="9">
    <source>
        <dbReference type="Proteomes" id="UP000674938"/>
    </source>
</evidence>
<keyword evidence="4 6" id="KW-1133">Transmembrane helix</keyword>
<reference evidence="8" key="1">
    <citation type="submission" date="2020-12" db="EMBL/GenBank/DDBJ databases">
        <title>Vagococcus allomyrinae sp. nov. and Enterococcus lavae sp. nov., isolated from the larvae of Allomyrina dichotoma.</title>
        <authorList>
            <person name="Lee S.D."/>
        </authorList>
    </citation>
    <scope>NUCLEOTIDE SEQUENCE</scope>
    <source>
        <strain evidence="8">BWB3-3</strain>
    </source>
</reference>
<feature type="transmembrane region" description="Helical" evidence="6">
    <location>
        <begin position="15"/>
        <end position="41"/>
    </location>
</feature>
<keyword evidence="9" id="KW-1185">Reference proteome</keyword>
<evidence type="ECO:0000256" key="5">
    <source>
        <dbReference type="ARBA" id="ARBA00023136"/>
    </source>
</evidence>